<evidence type="ECO:0000256" key="10">
    <source>
        <dbReference type="SAM" id="Phobius"/>
    </source>
</evidence>
<proteinExistence type="inferred from homology"/>
<feature type="domain" description="PLA2c" evidence="12">
    <location>
        <begin position="29"/>
        <end position="583"/>
    </location>
</feature>
<dbReference type="Proteomes" id="UP001194468">
    <property type="component" value="Unassembled WGS sequence"/>
</dbReference>
<dbReference type="SMART" id="SM00022">
    <property type="entry name" value="PLAc"/>
    <property type="match status" value="1"/>
</dbReference>
<evidence type="ECO:0000256" key="11">
    <source>
        <dbReference type="SAM" id="SignalP"/>
    </source>
</evidence>
<protein>
    <recommendedName>
        <fullName evidence="2 9">Lysophospholipase</fullName>
        <ecNumber evidence="2 9">3.1.1.5</ecNumber>
    </recommendedName>
</protein>
<keyword evidence="3 11" id="KW-0732">Signal</keyword>
<reference evidence="13" key="1">
    <citation type="submission" date="2019-10" db="EMBL/GenBank/DDBJ databases">
        <authorList>
            <consortium name="DOE Joint Genome Institute"/>
            <person name="Kuo A."/>
            <person name="Miyauchi S."/>
            <person name="Kiss E."/>
            <person name="Drula E."/>
            <person name="Kohler A."/>
            <person name="Sanchez-Garcia M."/>
            <person name="Andreopoulos B."/>
            <person name="Barry K.W."/>
            <person name="Bonito G."/>
            <person name="Buee M."/>
            <person name="Carver A."/>
            <person name="Chen C."/>
            <person name="Cichocki N."/>
            <person name="Clum A."/>
            <person name="Culley D."/>
            <person name="Crous P.W."/>
            <person name="Fauchery L."/>
            <person name="Girlanda M."/>
            <person name="Hayes R."/>
            <person name="Keri Z."/>
            <person name="LaButti K."/>
            <person name="Lipzen A."/>
            <person name="Lombard V."/>
            <person name="Magnuson J."/>
            <person name="Maillard F."/>
            <person name="Morin E."/>
            <person name="Murat C."/>
            <person name="Nolan M."/>
            <person name="Ohm R."/>
            <person name="Pangilinan J."/>
            <person name="Pereira M."/>
            <person name="Perotto S."/>
            <person name="Peter M."/>
            <person name="Riley R."/>
            <person name="Sitrit Y."/>
            <person name="Stielow B."/>
            <person name="Szollosi G."/>
            <person name="Zifcakova L."/>
            <person name="Stursova M."/>
            <person name="Spatafora J.W."/>
            <person name="Tedersoo L."/>
            <person name="Vaario L.-M."/>
            <person name="Yamada A."/>
            <person name="Yan M."/>
            <person name="Wang P."/>
            <person name="Xu J."/>
            <person name="Bruns T."/>
            <person name="Baldrian P."/>
            <person name="Vilgalys R."/>
            <person name="Henrissat B."/>
            <person name="Grigoriev I.V."/>
            <person name="Hibbett D."/>
            <person name="Nagy L.G."/>
            <person name="Martin F.M."/>
        </authorList>
    </citation>
    <scope>NUCLEOTIDE SEQUENCE</scope>
    <source>
        <strain evidence="13">BED1</strain>
    </source>
</reference>
<dbReference type="GO" id="GO:0004622">
    <property type="term" value="F:phosphatidylcholine lysophospholipase activity"/>
    <property type="evidence" value="ECO:0007669"/>
    <property type="project" value="UniProtKB-EC"/>
</dbReference>
<dbReference type="PANTHER" id="PTHR10728:SF33">
    <property type="entry name" value="LYSOPHOSPHOLIPASE 1-RELATED"/>
    <property type="match status" value="1"/>
</dbReference>
<evidence type="ECO:0000313" key="14">
    <source>
        <dbReference type="Proteomes" id="UP001194468"/>
    </source>
</evidence>
<dbReference type="EMBL" id="WHUW01000006">
    <property type="protein sequence ID" value="KAF8444576.1"/>
    <property type="molecule type" value="Genomic_DNA"/>
</dbReference>
<keyword evidence="10" id="KW-1133">Transmembrane helix</keyword>
<dbReference type="InterPro" id="IPR002642">
    <property type="entry name" value="LysoPLipase_cat_dom"/>
</dbReference>
<keyword evidence="10" id="KW-0472">Membrane</keyword>
<keyword evidence="10" id="KW-0812">Transmembrane</keyword>
<keyword evidence="14" id="KW-1185">Reference proteome</keyword>
<evidence type="ECO:0000256" key="4">
    <source>
        <dbReference type="ARBA" id="ARBA00022801"/>
    </source>
</evidence>
<evidence type="ECO:0000256" key="7">
    <source>
        <dbReference type="ARBA" id="ARBA00023180"/>
    </source>
</evidence>
<feature type="transmembrane region" description="Helical" evidence="10">
    <location>
        <begin position="617"/>
        <end position="639"/>
    </location>
</feature>
<dbReference type="PANTHER" id="PTHR10728">
    <property type="entry name" value="CYTOSOLIC PHOSPHOLIPASE A2"/>
    <property type="match status" value="1"/>
</dbReference>
<name>A0AAD4C0Z5_BOLED</name>
<keyword evidence="7" id="KW-0325">Glycoprotein</keyword>
<comment type="similarity">
    <text evidence="1 9">Belongs to the lysophospholipase family.</text>
</comment>
<accession>A0AAD4C0Z5</accession>
<dbReference type="Gene3D" id="3.40.1090.10">
    <property type="entry name" value="Cytosolic phospholipase A2 catalytic domain"/>
    <property type="match status" value="1"/>
</dbReference>
<dbReference type="EC" id="3.1.1.5" evidence="2 9"/>
<dbReference type="PROSITE" id="PS51210">
    <property type="entry name" value="PLA2C"/>
    <property type="match status" value="1"/>
</dbReference>
<feature type="signal peptide" evidence="11">
    <location>
        <begin position="1"/>
        <end position="15"/>
    </location>
</feature>
<dbReference type="SUPFAM" id="SSF52151">
    <property type="entry name" value="FabD/lysophospholipase-like"/>
    <property type="match status" value="1"/>
</dbReference>
<evidence type="ECO:0000259" key="12">
    <source>
        <dbReference type="PROSITE" id="PS51210"/>
    </source>
</evidence>
<dbReference type="GO" id="GO:0004623">
    <property type="term" value="F:phospholipase A2 activity"/>
    <property type="evidence" value="ECO:0007669"/>
    <property type="project" value="TreeGrafter"/>
</dbReference>
<dbReference type="InterPro" id="IPR016035">
    <property type="entry name" value="Acyl_Trfase/lysoPLipase"/>
</dbReference>
<evidence type="ECO:0000256" key="2">
    <source>
        <dbReference type="ARBA" id="ARBA00013274"/>
    </source>
</evidence>
<keyword evidence="6 8" id="KW-0443">Lipid metabolism</keyword>
<evidence type="ECO:0000256" key="9">
    <source>
        <dbReference type="RuleBase" id="RU362103"/>
    </source>
</evidence>
<dbReference type="Pfam" id="PF01735">
    <property type="entry name" value="PLA2_B"/>
    <property type="match status" value="1"/>
</dbReference>
<keyword evidence="4 8" id="KW-0378">Hydrolase</keyword>
<evidence type="ECO:0000256" key="5">
    <source>
        <dbReference type="ARBA" id="ARBA00022963"/>
    </source>
</evidence>
<keyword evidence="5 8" id="KW-0442">Lipid degradation</keyword>
<dbReference type="GO" id="GO:0046475">
    <property type="term" value="P:glycerophospholipid catabolic process"/>
    <property type="evidence" value="ECO:0007669"/>
    <property type="project" value="TreeGrafter"/>
</dbReference>
<evidence type="ECO:0000256" key="1">
    <source>
        <dbReference type="ARBA" id="ARBA00008780"/>
    </source>
</evidence>
<comment type="caution">
    <text evidence="13">The sequence shown here is derived from an EMBL/GenBank/DDBJ whole genome shotgun (WGS) entry which is preliminary data.</text>
</comment>
<evidence type="ECO:0000256" key="8">
    <source>
        <dbReference type="PROSITE-ProRule" id="PRU00555"/>
    </source>
</evidence>
<evidence type="ECO:0000313" key="13">
    <source>
        <dbReference type="EMBL" id="KAF8444576.1"/>
    </source>
</evidence>
<dbReference type="AlphaFoldDB" id="A0AAD4C0Z5"/>
<evidence type="ECO:0000256" key="3">
    <source>
        <dbReference type="ARBA" id="ARBA00022729"/>
    </source>
</evidence>
<comment type="catalytic activity">
    <reaction evidence="9">
        <text>a 1-acyl-sn-glycero-3-phosphocholine + H2O = sn-glycerol 3-phosphocholine + a fatty acid + H(+)</text>
        <dbReference type="Rhea" id="RHEA:15177"/>
        <dbReference type="ChEBI" id="CHEBI:15377"/>
        <dbReference type="ChEBI" id="CHEBI:15378"/>
        <dbReference type="ChEBI" id="CHEBI:16870"/>
        <dbReference type="ChEBI" id="CHEBI:28868"/>
        <dbReference type="ChEBI" id="CHEBI:58168"/>
        <dbReference type="EC" id="3.1.1.5"/>
    </reaction>
</comment>
<feature type="chain" id="PRO_5042129766" description="Lysophospholipase" evidence="11">
    <location>
        <begin position="16"/>
        <end position="680"/>
    </location>
</feature>
<gene>
    <name evidence="13" type="ORF">L210DRAFT_3610941</name>
</gene>
<dbReference type="GO" id="GO:0005829">
    <property type="term" value="C:cytosol"/>
    <property type="evidence" value="ECO:0007669"/>
    <property type="project" value="TreeGrafter"/>
</dbReference>
<reference evidence="13" key="2">
    <citation type="journal article" date="2020" name="Nat. Commun.">
        <title>Large-scale genome sequencing of mycorrhizal fungi provides insights into the early evolution of symbiotic traits.</title>
        <authorList>
            <person name="Miyauchi S."/>
            <person name="Kiss E."/>
            <person name="Kuo A."/>
            <person name="Drula E."/>
            <person name="Kohler A."/>
            <person name="Sanchez-Garcia M."/>
            <person name="Morin E."/>
            <person name="Andreopoulos B."/>
            <person name="Barry K.W."/>
            <person name="Bonito G."/>
            <person name="Buee M."/>
            <person name="Carver A."/>
            <person name="Chen C."/>
            <person name="Cichocki N."/>
            <person name="Clum A."/>
            <person name="Culley D."/>
            <person name="Crous P.W."/>
            <person name="Fauchery L."/>
            <person name="Girlanda M."/>
            <person name="Hayes R.D."/>
            <person name="Keri Z."/>
            <person name="LaButti K."/>
            <person name="Lipzen A."/>
            <person name="Lombard V."/>
            <person name="Magnuson J."/>
            <person name="Maillard F."/>
            <person name="Murat C."/>
            <person name="Nolan M."/>
            <person name="Ohm R.A."/>
            <person name="Pangilinan J."/>
            <person name="Pereira M.F."/>
            <person name="Perotto S."/>
            <person name="Peter M."/>
            <person name="Pfister S."/>
            <person name="Riley R."/>
            <person name="Sitrit Y."/>
            <person name="Stielow J.B."/>
            <person name="Szollosi G."/>
            <person name="Zifcakova L."/>
            <person name="Stursova M."/>
            <person name="Spatafora J.W."/>
            <person name="Tedersoo L."/>
            <person name="Vaario L.M."/>
            <person name="Yamada A."/>
            <person name="Yan M."/>
            <person name="Wang P."/>
            <person name="Xu J."/>
            <person name="Bruns T."/>
            <person name="Baldrian P."/>
            <person name="Vilgalys R."/>
            <person name="Dunand C."/>
            <person name="Henrissat B."/>
            <person name="Grigoriev I.V."/>
            <person name="Hibbett D."/>
            <person name="Nagy L.G."/>
            <person name="Martin F.M."/>
        </authorList>
    </citation>
    <scope>NUCLEOTIDE SEQUENCE</scope>
    <source>
        <strain evidence="13">BED1</strain>
    </source>
</reference>
<evidence type="ECO:0000256" key="6">
    <source>
        <dbReference type="ARBA" id="ARBA00023098"/>
    </source>
</evidence>
<organism evidence="13 14">
    <name type="scientific">Boletus edulis BED1</name>
    <dbReference type="NCBI Taxonomy" id="1328754"/>
    <lineage>
        <taxon>Eukaryota</taxon>
        <taxon>Fungi</taxon>
        <taxon>Dikarya</taxon>
        <taxon>Basidiomycota</taxon>
        <taxon>Agaricomycotina</taxon>
        <taxon>Agaricomycetes</taxon>
        <taxon>Agaricomycetidae</taxon>
        <taxon>Boletales</taxon>
        <taxon>Boletineae</taxon>
        <taxon>Boletaceae</taxon>
        <taxon>Boletoideae</taxon>
        <taxon>Boletus</taxon>
    </lineage>
</organism>
<sequence>MTLFFPFLLFASVAAQYSITDYAPTINAPCPQASNNVLVRTFTPQTQALNPQEGSYLGARESNAIPAAWSDWVGNSSSIGYNLAFFNGSLPRIGIAVGGQGYRAAQFGAGVFSALDARNSTAKSSGTGGLLQVASYLAGSSGGSWLTASLMLNDWPSPSTLVYGDGRALSGWMLDLDLVAPSSINLGDAENQAYWGSILASVEAKANASIDTSITDLWGRALSYHFLNQTTRNNFYTNTTAHGAGQLWSQIPLLPSYADQSMPFPIIAADSLPSGSGSTPVSLDSVVYEFTPIEFGSWDPSLSAMAPMAYSGTHLVNGAPSSGSACVTGFDQVAFMMGTSASIFNAVDGPNGNFKSFNNQNGDVTGMQFLYEQLASKVHSRSINVANWPNLDGGSNLEQVPLGALFTKARAVDVVVAVDASADDNQWPNGTTLVTTSQRISSLLSSSHQAFPPIPSSAQDFISTGVNQRPTFFGCNPTQFPAEYPLVIYIPNSPPFDGHPPASNTGNLQFTYTPLSTATFIDQAFQNTLSGFVPNTTSRDPNWGRCLQCAALDRARLKLTPPLARSSICVQCFSQYCYDPYNPPSAHELPGRDYKYLNPDPGGLDKVEAFLGRNKNAIIGGAVAVALLIGGGIALIFWWRKRRERKNRYSRVDELREDDEPWKFYDSYPAAHEMDRLSLF</sequence>